<evidence type="ECO:0000256" key="2">
    <source>
        <dbReference type="SAM" id="Phobius"/>
    </source>
</evidence>
<feature type="compositionally biased region" description="Low complexity" evidence="1">
    <location>
        <begin position="987"/>
        <end position="1001"/>
    </location>
</feature>
<feature type="compositionally biased region" description="Basic and acidic residues" evidence="1">
    <location>
        <begin position="124"/>
        <end position="138"/>
    </location>
</feature>
<feature type="compositionally biased region" description="Polar residues" evidence="1">
    <location>
        <begin position="315"/>
        <end position="339"/>
    </location>
</feature>
<feature type="compositionally biased region" description="Basic and acidic residues" evidence="1">
    <location>
        <begin position="410"/>
        <end position="430"/>
    </location>
</feature>
<evidence type="ECO:0000256" key="1">
    <source>
        <dbReference type="SAM" id="MobiDB-lite"/>
    </source>
</evidence>
<feature type="compositionally biased region" description="Basic and acidic residues" evidence="1">
    <location>
        <begin position="702"/>
        <end position="715"/>
    </location>
</feature>
<feature type="compositionally biased region" description="Polar residues" evidence="1">
    <location>
        <begin position="951"/>
        <end position="967"/>
    </location>
</feature>
<sequence length="1257" mass="138754">MEQPYAQPQPVPRLRLSRQPLPTVTDRLTLQEESHAGPSRPRDEPAVNLDSDAGADEDHQPTPKGQPNSNGSPPVEAAERLRAVLNRFSNQPKTTVARPVSPSEVESDFDPPRFSPTTPSLYKESLKDVFSRALRDPGDTPVKSRPRRNSIDTSEVEASPRVRERAKNKGKRKSLSDEEADKPSRASSQRSEASFRSSQAATFDTLRERLTNSQTSLTKQAAPTRLYDNSSADDTATFLRDLNSSRATPPAATSTPPHSMRYPRTPTIRPVHLMDHDSEMQHMMKDFDSYEGDSGPRPVSFPSSRGKPTRPGASHSPSHRMSYNGTRPHSQSSTNSGTDSQHDQPDHIHELEREPGMESHHSQGTPNTRSHSPTVTMNGHARVRTRSGGSVRSIEDGVSSKGNSISSQSDYKERMLEVEKERNAEREHAWNRPQAARSTSSLSMHPPPLRPGSSLSSLSPGISRRHSASSSHTSEEEEEEVQHEIEHERERNWGAPIPRWHQHPSHAHHSHARSTSPLPPSPAASAYSNLRSTDRVRADSLRSRGTAKGDTPVHRTESSRPTASTSKITANTAPTPHPQTRPKSLLGSNSRPRPMSYPARPNSPLPPPLEGKARPAISTSASSTHRPPSQPRSPERERGHSRTPSSPSPSPGNRPVNRNSTISHIAVKSPSKTQTKSSGTMNGHSRMPADHKVPKIIQPEPESPRRADKSQRDDPFTETDEEGQPPDDRTPSRDTITPPFESLPNPSSQPVVANEDDLALALAPPPPPPPSPPPTVAPPPPPPPPPPAPDTPGTPPTFLGLLSTPPKRPSFHTSRLEFQTPSPPHGLPALPEPPSSDEETETERPVATPFRSNGAPNMSSTKTPKPPGAWASTPAPVARSNSLPPPENDESDSQYDSGLATPVASLSRASSFPAQTPKPPGGWVATPTPRKSILKVRFNPQPAELELSATEDFSSANGHPDESSATGLATPVDEEEPFRVHTPEPSPTSMSPSRSPRRSPTIRVVDEYGRPDKSKPVKSPKNRNKNPVRIVDAMGREVRTVEQAVKVEPTDDVLFNHNEALRVVREGVSDLAQGLDEMDISGDFVLVDEGHLRELDNASRAAREARHDLKQAFKDKTAQLRANMHRSKSSSEMPREAHSTRSPSRIWFWTFIISIQALFIFLLYRFQKRTTRELFLTTYYDPFYPDLHLYGIRYDYLSFPRTPPSIASLSHTLRQEGFKAFFVNIFDRGLVFFADWRADTWRKWGADDMRSVRWPPT</sequence>
<feature type="compositionally biased region" description="Polar residues" evidence="1">
    <location>
        <begin position="850"/>
        <end position="863"/>
    </location>
</feature>
<feature type="compositionally biased region" description="Polar residues" evidence="1">
    <location>
        <begin position="811"/>
        <end position="820"/>
    </location>
</feature>
<feature type="compositionally biased region" description="Basic and acidic residues" evidence="1">
    <location>
        <begin position="158"/>
        <end position="167"/>
    </location>
</feature>
<feature type="region of interest" description="Disordered" evidence="1">
    <location>
        <begin position="282"/>
        <end position="1025"/>
    </location>
</feature>
<feature type="compositionally biased region" description="Acidic residues" evidence="1">
    <location>
        <begin position="716"/>
        <end position="725"/>
    </location>
</feature>
<feature type="compositionally biased region" description="Polar residues" evidence="1">
    <location>
        <begin position="63"/>
        <end position="72"/>
    </location>
</feature>
<organism evidence="3 4">
    <name type="scientific">Mycena rosella</name>
    <name type="common">Pink bonnet</name>
    <name type="synonym">Agaricus rosellus</name>
    <dbReference type="NCBI Taxonomy" id="1033263"/>
    <lineage>
        <taxon>Eukaryota</taxon>
        <taxon>Fungi</taxon>
        <taxon>Dikarya</taxon>
        <taxon>Basidiomycota</taxon>
        <taxon>Agaricomycotina</taxon>
        <taxon>Agaricomycetes</taxon>
        <taxon>Agaricomycetidae</taxon>
        <taxon>Agaricales</taxon>
        <taxon>Marasmiineae</taxon>
        <taxon>Mycenaceae</taxon>
        <taxon>Mycena</taxon>
    </lineage>
</organism>
<feature type="compositionally biased region" description="Basic and acidic residues" evidence="1">
    <location>
        <begin position="532"/>
        <end position="542"/>
    </location>
</feature>
<comment type="caution">
    <text evidence="3">The sequence shown here is derived from an EMBL/GenBank/DDBJ whole genome shotgun (WGS) entry which is preliminary data.</text>
</comment>
<dbReference type="EMBL" id="JARKIE010000063">
    <property type="protein sequence ID" value="KAJ7690618.1"/>
    <property type="molecule type" value="Genomic_DNA"/>
</dbReference>
<feature type="compositionally biased region" description="Polar residues" evidence="1">
    <location>
        <begin position="670"/>
        <end position="683"/>
    </location>
</feature>
<feature type="compositionally biased region" description="Polar residues" evidence="1">
    <location>
        <begin position="362"/>
        <end position="377"/>
    </location>
</feature>
<feature type="region of interest" description="Disordered" evidence="1">
    <location>
        <begin position="1"/>
        <end position="269"/>
    </location>
</feature>
<feature type="compositionally biased region" description="Pro residues" evidence="1">
    <location>
        <begin position="763"/>
        <end position="795"/>
    </location>
</feature>
<evidence type="ECO:0000313" key="3">
    <source>
        <dbReference type="EMBL" id="KAJ7690618.1"/>
    </source>
</evidence>
<keyword evidence="2" id="KW-0812">Transmembrane</keyword>
<dbReference type="AlphaFoldDB" id="A0AAD7DGR0"/>
<keyword evidence="2" id="KW-0472">Membrane</keyword>
<feature type="compositionally biased region" description="Basic residues" evidence="1">
    <location>
        <begin position="500"/>
        <end position="512"/>
    </location>
</feature>
<protein>
    <submittedName>
        <fullName evidence="3">Uncharacterized protein</fullName>
    </submittedName>
</protein>
<name>A0AAD7DGR0_MYCRO</name>
<feature type="compositionally biased region" description="Low complexity" evidence="1">
    <location>
        <begin position="451"/>
        <end position="472"/>
    </location>
</feature>
<feature type="compositionally biased region" description="Basic and acidic residues" evidence="1">
    <location>
        <begin position="1004"/>
        <end position="1015"/>
    </location>
</feature>
<feature type="compositionally biased region" description="Basic residues" evidence="1">
    <location>
        <begin position="1016"/>
        <end position="1025"/>
    </location>
</feature>
<feature type="compositionally biased region" description="Basic and acidic residues" evidence="1">
    <location>
        <begin position="482"/>
        <end position="492"/>
    </location>
</feature>
<accession>A0AAD7DGR0</accession>
<reference evidence="3" key="1">
    <citation type="submission" date="2023-03" db="EMBL/GenBank/DDBJ databases">
        <title>Massive genome expansion in bonnet fungi (Mycena s.s.) driven by repeated elements and novel gene families across ecological guilds.</title>
        <authorList>
            <consortium name="Lawrence Berkeley National Laboratory"/>
            <person name="Harder C.B."/>
            <person name="Miyauchi S."/>
            <person name="Viragh M."/>
            <person name="Kuo A."/>
            <person name="Thoen E."/>
            <person name="Andreopoulos B."/>
            <person name="Lu D."/>
            <person name="Skrede I."/>
            <person name="Drula E."/>
            <person name="Henrissat B."/>
            <person name="Morin E."/>
            <person name="Kohler A."/>
            <person name="Barry K."/>
            <person name="LaButti K."/>
            <person name="Morin E."/>
            <person name="Salamov A."/>
            <person name="Lipzen A."/>
            <person name="Mereny Z."/>
            <person name="Hegedus B."/>
            <person name="Baldrian P."/>
            <person name="Stursova M."/>
            <person name="Weitz H."/>
            <person name="Taylor A."/>
            <person name="Grigoriev I.V."/>
            <person name="Nagy L.G."/>
            <person name="Martin F."/>
            <person name="Kauserud H."/>
        </authorList>
    </citation>
    <scope>NUCLEOTIDE SEQUENCE</scope>
    <source>
        <strain evidence="3">CBHHK067</strain>
    </source>
</reference>
<keyword evidence="4" id="KW-1185">Reference proteome</keyword>
<feature type="compositionally biased region" description="Basic and acidic residues" evidence="1">
    <location>
        <begin position="29"/>
        <end position="45"/>
    </location>
</feature>
<feature type="compositionally biased region" description="Low complexity" evidence="1">
    <location>
        <begin position="185"/>
        <end position="201"/>
    </location>
</feature>
<feature type="compositionally biased region" description="Polar residues" evidence="1">
    <location>
        <begin position="559"/>
        <end position="574"/>
    </location>
</feature>
<feature type="transmembrane region" description="Helical" evidence="2">
    <location>
        <begin position="1146"/>
        <end position="1164"/>
    </location>
</feature>
<evidence type="ECO:0000313" key="4">
    <source>
        <dbReference type="Proteomes" id="UP001221757"/>
    </source>
</evidence>
<feature type="compositionally biased region" description="Polar residues" evidence="1">
    <location>
        <begin position="400"/>
        <end position="409"/>
    </location>
</feature>
<feature type="compositionally biased region" description="Low complexity" evidence="1">
    <location>
        <begin position="244"/>
        <end position="257"/>
    </location>
</feature>
<feature type="compositionally biased region" description="Pro residues" evidence="1">
    <location>
        <begin position="821"/>
        <end position="834"/>
    </location>
</feature>
<keyword evidence="2" id="KW-1133">Transmembrane helix</keyword>
<dbReference type="Proteomes" id="UP001221757">
    <property type="component" value="Unassembled WGS sequence"/>
</dbReference>
<feature type="compositionally biased region" description="Basic and acidic residues" evidence="1">
    <location>
        <begin position="340"/>
        <end position="361"/>
    </location>
</feature>
<gene>
    <name evidence="3" type="ORF">B0H17DRAFT_1064190</name>
</gene>
<proteinExistence type="predicted"/>
<feature type="compositionally biased region" description="Polar residues" evidence="1">
    <location>
        <begin position="211"/>
        <end position="234"/>
    </location>
</feature>